<dbReference type="RefSeq" id="XP_019524524.1">
    <property type="nucleotide sequence ID" value="XM_019668979.1"/>
</dbReference>
<comment type="catalytic activity">
    <reaction evidence="1">
        <text>a ribonucleoside 5'-phosphate + H2O = a ribonucleoside + phosphate</text>
        <dbReference type="Rhea" id="RHEA:12484"/>
        <dbReference type="ChEBI" id="CHEBI:15377"/>
        <dbReference type="ChEBI" id="CHEBI:18254"/>
        <dbReference type="ChEBI" id="CHEBI:43474"/>
        <dbReference type="ChEBI" id="CHEBI:58043"/>
        <dbReference type="EC" id="3.1.3.5"/>
    </reaction>
</comment>
<accession>A0A8B7THD5</accession>
<dbReference type="GO" id="GO:0009117">
    <property type="term" value="P:nucleotide metabolic process"/>
    <property type="evidence" value="ECO:0007669"/>
    <property type="project" value="UniProtKB-KW"/>
</dbReference>
<sequence>MDIQAHNTEMIVMKEEIQKPLETESMTCHNMPHGEAPGLVSKWKGQRENMSQSFYFVLYRKELGGWDRWPRQTSGPHQVAPNVGPEDGLKEKLSEETPFRQGGHHYKKELYSTFTPSFGPTRLGPAEWLVSQRKEWRGPRSPGLSETPSGPSRPGCATLASRCSWPGRSPRSSPVPPTRPLRVARASPGLPLSSARCQSQPFSQVLGQVSILKKATIWMRQPGRVLEIVSALRRGGGDRLQVISDFDMTLSRFPYNGKRCPSSYNILDNSKVISEECRKELKALLHHYYPIEIDPHRTIEEKLPHMVKWWTKAHDCLCQQKIQKFQIAEVVREPNAMLREGYKTFFNTLDQNNIPLLIFSAGIGDILEEIIRQMKVFHPNIHIVSNYMDFDKDGFLQGFKGQLIHTYNKNSSMFENSGYFQQLKGRTNIILLGDTMGDLTMADGVPGVENILKIGFLNDKVEEQRESYMDAYDIVLEKDETLDVVNGLLKHILHQGPGVEIHGS</sequence>
<dbReference type="NCBIfam" id="TIGR01544">
    <property type="entry name" value="HAD-SF-IE"/>
    <property type="match status" value="1"/>
</dbReference>
<evidence type="ECO:0000256" key="14">
    <source>
        <dbReference type="SAM" id="MobiDB-lite"/>
    </source>
</evidence>
<keyword evidence="7" id="KW-0547">Nucleotide-binding</keyword>
<protein>
    <submittedName>
        <fullName evidence="16">LOW QUALITY PROTEIN: 7-methylguanosine phosphate-specific 5'-nucleotidase-like</fullName>
    </submittedName>
</protein>
<dbReference type="GO" id="GO:0000166">
    <property type="term" value="F:nucleotide binding"/>
    <property type="evidence" value="ECO:0007669"/>
    <property type="project" value="UniProtKB-KW"/>
</dbReference>
<evidence type="ECO:0000313" key="16">
    <source>
        <dbReference type="RefSeq" id="XP_019524524.1"/>
    </source>
</evidence>
<dbReference type="InterPro" id="IPR036412">
    <property type="entry name" value="HAD-like_sf"/>
</dbReference>
<reference evidence="16" key="1">
    <citation type="submission" date="2025-08" db="UniProtKB">
        <authorList>
            <consortium name="RefSeq"/>
        </authorList>
    </citation>
    <scope>IDENTIFICATION</scope>
    <source>
        <tissue evidence="16">Muscle</tissue>
    </source>
</reference>
<evidence type="ECO:0000256" key="2">
    <source>
        <dbReference type="ARBA" id="ARBA00004496"/>
    </source>
</evidence>
<evidence type="ECO:0000256" key="11">
    <source>
        <dbReference type="ARBA" id="ARBA00036362"/>
    </source>
</evidence>
<evidence type="ECO:0000256" key="4">
    <source>
        <dbReference type="ARBA" id="ARBA00011245"/>
    </source>
</evidence>
<proteinExistence type="inferred from homology"/>
<dbReference type="Proteomes" id="UP000694851">
    <property type="component" value="Unplaced"/>
</dbReference>
<evidence type="ECO:0000256" key="1">
    <source>
        <dbReference type="ARBA" id="ARBA00000815"/>
    </source>
</evidence>
<dbReference type="PANTHER" id="PTHR13045">
    <property type="entry name" value="5'-NUCLEOTIDASE"/>
    <property type="match status" value="1"/>
</dbReference>
<dbReference type="Gene3D" id="1.10.150.340">
    <property type="entry name" value="Pyrimidine 5'-nucleotidase (UMPH-1), N-terminal domain"/>
    <property type="match status" value="1"/>
</dbReference>
<keyword evidence="5" id="KW-0963">Cytoplasm</keyword>
<dbReference type="GO" id="GO:0005737">
    <property type="term" value="C:cytoplasm"/>
    <property type="evidence" value="ECO:0007669"/>
    <property type="project" value="UniProtKB-SubCell"/>
</dbReference>
<comment type="similarity">
    <text evidence="3">Belongs to the pyrimidine 5'-nucleotidase family.</text>
</comment>
<evidence type="ECO:0000256" key="13">
    <source>
        <dbReference type="ARBA" id="ARBA00048583"/>
    </source>
</evidence>
<keyword evidence="9" id="KW-0460">Magnesium</keyword>
<dbReference type="GO" id="GO:0000287">
    <property type="term" value="F:magnesium ion binding"/>
    <property type="evidence" value="ECO:0007669"/>
    <property type="project" value="InterPro"/>
</dbReference>
<evidence type="ECO:0000256" key="5">
    <source>
        <dbReference type="ARBA" id="ARBA00022490"/>
    </source>
</evidence>
<dbReference type="SUPFAM" id="SSF56784">
    <property type="entry name" value="HAD-like"/>
    <property type="match status" value="1"/>
</dbReference>
<dbReference type="SFLD" id="SFLDG01128">
    <property type="entry name" value="C1.4:_5'-Nucleotidase_Like"/>
    <property type="match status" value="1"/>
</dbReference>
<comment type="subcellular location">
    <subcellularLocation>
        <location evidence="2">Cytoplasm</location>
    </subcellularLocation>
</comment>
<keyword evidence="10" id="KW-0546">Nucleotide metabolism</keyword>
<evidence type="ECO:0000256" key="6">
    <source>
        <dbReference type="ARBA" id="ARBA00022723"/>
    </source>
</evidence>
<evidence type="ECO:0000256" key="8">
    <source>
        <dbReference type="ARBA" id="ARBA00022801"/>
    </source>
</evidence>
<evidence type="ECO:0000313" key="15">
    <source>
        <dbReference type="Proteomes" id="UP000694851"/>
    </source>
</evidence>
<evidence type="ECO:0000256" key="10">
    <source>
        <dbReference type="ARBA" id="ARBA00023080"/>
    </source>
</evidence>
<comment type="catalytic activity">
    <reaction evidence="11">
        <text>CMP + H2O = cytidine + phosphate</text>
        <dbReference type="Rhea" id="RHEA:29367"/>
        <dbReference type="ChEBI" id="CHEBI:15377"/>
        <dbReference type="ChEBI" id="CHEBI:17562"/>
        <dbReference type="ChEBI" id="CHEBI:43474"/>
        <dbReference type="ChEBI" id="CHEBI:60377"/>
        <dbReference type="EC" id="3.1.3.91"/>
    </reaction>
</comment>
<dbReference type="Pfam" id="PF05822">
    <property type="entry name" value="UMPH-1"/>
    <property type="match status" value="1"/>
</dbReference>
<gene>
    <name evidence="16" type="primary">LOC109396821</name>
</gene>
<feature type="region of interest" description="Disordered" evidence="14">
    <location>
        <begin position="134"/>
        <end position="156"/>
    </location>
</feature>
<dbReference type="SFLD" id="SFLDS00003">
    <property type="entry name" value="Haloacid_Dehalogenase"/>
    <property type="match status" value="1"/>
</dbReference>
<comment type="subunit">
    <text evidence="4">Monomer.</text>
</comment>
<dbReference type="OrthoDB" id="10014216at2759"/>
<dbReference type="KEGG" id="hai:109396821"/>
<dbReference type="CDD" id="cd07504">
    <property type="entry name" value="HAD_5NT"/>
    <property type="match status" value="1"/>
</dbReference>
<dbReference type="GO" id="GO:0008253">
    <property type="term" value="F:5'-nucleotidase activity"/>
    <property type="evidence" value="ECO:0007669"/>
    <property type="project" value="UniProtKB-EC"/>
</dbReference>
<dbReference type="Gene3D" id="3.40.50.1000">
    <property type="entry name" value="HAD superfamily/HAD-like"/>
    <property type="match status" value="1"/>
</dbReference>
<comment type="function">
    <text evidence="12">Specifically hydrolyzes 7-methylguanosine monophosphate (m(7)GMP) to 7-methylguanosine and inorganic phosphate. The specific activity for m(7)GMP may protect cells against undesired salvage of m(7)GMP and its incorporation into nucleic acids. Also has weak activity for CMP. UMP and purine nucleotides are poor substrates.</text>
</comment>
<dbReference type="AlphaFoldDB" id="A0A8B7THD5"/>
<organism evidence="15 16">
    <name type="scientific">Hipposideros armiger</name>
    <name type="common">Great Himalayan leaf-nosed bat</name>
    <dbReference type="NCBI Taxonomy" id="186990"/>
    <lineage>
        <taxon>Eukaryota</taxon>
        <taxon>Metazoa</taxon>
        <taxon>Chordata</taxon>
        <taxon>Craniata</taxon>
        <taxon>Vertebrata</taxon>
        <taxon>Euteleostomi</taxon>
        <taxon>Mammalia</taxon>
        <taxon>Eutheria</taxon>
        <taxon>Laurasiatheria</taxon>
        <taxon>Chiroptera</taxon>
        <taxon>Yinpterochiroptera</taxon>
        <taxon>Rhinolophoidea</taxon>
        <taxon>Hipposideridae</taxon>
        <taxon>Hipposideros</taxon>
    </lineage>
</organism>
<keyword evidence="8" id="KW-0378">Hydrolase</keyword>
<dbReference type="FunFam" id="3.40.50.1000:FF:000032">
    <property type="entry name" value="Cytosolic 5-nucleotidase 3-like"/>
    <property type="match status" value="1"/>
</dbReference>
<dbReference type="PANTHER" id="PTHR13045:SF15">
    <property type="entry name" value="7-METHYLGUANOSINE PHOSPHATE-SPECIFIC 5'-NUCLEOTIDASE"/>
    <property type="match status" value="1"/>
</dbReference>
<evidence type="ECO:0000256" key="7">
    <source>
        <dbReference type="ARBA" id="ARBA00022741"/>
    </source>
</evidence>
<keyword evidence="15" id="KW-1185">Reference proteome</keyword>
<name>A0A8B7THD5_HIPAR</name>
<evidence type="ECO:0000256" key="12">
    <source>
        <dbReference type="ARBA" id="ARBA00046090"/>
    </source>
</evidence>
<evidence type="ECO:0000256" key="3">
    <source>
        <dbReference type="ARBA" id="ARBA00008389"/>
    </source>
</evidence>
<dbReference type="FunFam" id="1.10.150.340:FF:000001">
    <property type="entry name" value="Cytosolic 5-nucleotidase 3-like"/>
    <property type="match status" value="1"/>
</dbReference>
<keyword evidence="6" id="KW-0479">Metal-binding</keyword>
<evidence type="ECO:0000256" key="9">
    <source>
        <dbReference type="ARBA" id="ARBA00022842"/>
    </source>
</evidence>
<dbReference type="InterPro" id="IPR023214">
    <property type="entry name" value="HAD_sf"/>
</dbReference>
<dbReference type="GeneID" id="109396821"/>
<comment type="catalytic activity">
    <reaction evidence="13">
        <text>N(7)-methyl-GMP + H2O = N(7)-methylguanosine + phosphate</text>
        <dbReference type="Rhea" id="RHEA:37107"/>
        <dbReference type="ChEBI" id="CHEBI:15377"/>
        <dbReference type="ChEBI" id="CHEBI:20794"/>
        <dbReference type="ChEBI" id="CHEBI:43474"/>
        <dbReference type="ChEBI" id="CHEBI:58285"/>
        <dbReference type="EC" id="3.1.3.91"/>
    </reaction>
</comment>
<dbReference type="InterPro" id="IPR006434">
    <property type="entry name" value="Pyrimidine_nucleotidase_eu"/>
</dbReference>